<evidence type="ECO:0000313" key="3">
    <source>
        <dbReference type="Proteomes" id="UP000245670"/>
    </source>
</evidence>
<keyword evidence="2" id="KW-0808">Transferase</keyword>
<keyword evidence="3" id="KW-1185">Reference proteome</keyword>
<dbReference type="GO" id="GO:0016758">
    <property type="term" value="F:hexosyltransferase activity"/>
    <property type="evidence" value="ECO:0007669"/>
    <property type="project" value="InterPro"/>
</dbReference>
<dbReference type="OrthoDB" id="9803241at2"/>
<dbReference type="Proteomes" id="UP000245670">
    <property type="component" value="Unassembled WGS sequence"/>
</dbReference>
<evidence type="ECO:0000313" key="2">
    <source>
        <dbReference type="EMBL" id="PWG06210.1"/>
    </source>
</evidence>
<dbReference type="AlphaFoldDB" id="A0A2U2JCY6"/>
<dbReference type="Pfam" id="PF04101">
    <property type="entry name" value="Glyco_tran_28_C"/>
    <property type="match status" value="1"/>
</dbReference>
<name>A0A2U2JCY6_9FLAO</name>
<dbReference type="Gene3D" id="3.40.50.2000">
    <property type="entry name" value="Glycogen Phosphorylase B"/>
    <property type="match status" value="1"/>
</dbReference>
<dbReference type="EMBL" id="QFFG01000002">
    <property type="protein sequence ID" value="PWG06210.1"/>
    <property type="molecule type" value="Genomic_DNA"/>
</dbReference>
<dbReference type="SUPFAM" id="SSF53756">
    <property type="entry name" value="UDP-Glycosyltransferase/glycogen phosphorylase"/>
    <property type="match status" value="1"/>
</dbReference>
<accession>A0A2U2JCY6</accession>
<feature type="domain" description="Glycosyl transferase family 28 C-terminal" evidence="1">
    <location>
        <begin position="223"/>
        <end position="320"/>
    </location>
</feature>
<proteinExistence type="predicted"/>
<evidence type="ECO:0000259" key="1">
    <source>
        <dbReference type="Pfam" id="PF04101"/>
    </source>
</evidence>
<organism evidence="2 3">
    <name type="scientific">Polaribacter aquimarinus</name>
    <dbReference type="NCBI Taxonomy" id="2100726"/>
    <lineage>
        <taxon>Bacteria</taxon>
        <taxon>Pseudomonadati</taxon>
        <taxon>Bacteroidota</taxon>
        <taxon>Flavobacteriia</taxon>
        <taxon>Flavobacteriales</taxon>
        <taxon>Flavobacteriaceae</taxon>
    </lineage>
</organism>
<dbReference type="InterPro" id="IPR007235">
    <property type="entry name" value="Glyco_trans_28_C"/>
</dbReference>
<comment type="caution">
    <text evidence="2">The sequence shown here is derived from an EMBL/GenBank/DDBJ whole genome shotgun (WGS) entry which is preliminary data.</text>
</comment>
<gene>
    <name evidence="2" type="ORF">DIS07_03880</name>
</gene>
<reference evidence="2 3" key="1">
    <citation type="submission" date="2018-05" db="EMBL/GenBank/DDBJ databases">
        <title>Polaribacter aquimarinus sp. nov., isolated from sediment in a sediment of sea.</title>
        <authorList>
            <person name="Lu D."/>
        </authorList>
    </citation>
    <scope>NUCLEOTIDE SEQUENCE [LARGE SCALE GENOMIC DNA]</scope>
    <source>
        <strain evidence="2 3">ZY113</strain>
    </source>
</reference>
<sequence length="349" mass="40642">MSKKIIIAPLNWGLGHATRCVPLINALLENGFQPIIASDGQALKFLKQEFPNLESLELPSYQISYGKNLKLKLLLKFPRIYKVVQQEKKRIQNFIDKNNDVVGIISDNRFGVFSNKVPSIYLTHQIKVFSGFSTFITSYFHQKIIRNFDECWVPDNIRSEFSGRLTSINKYKNVRFIGVLSRFQKEYFKKEIDILVLLSGPEPNRTLIESRLISEFRNDTRTIVFVLGKVEDEQKKWVSENITFYNYLLSNQLEKILNLSKIIVCRSGYSSIMDLAVLEKKVFFIPTKNQPEQEYLAKHLENKKIAPFSTLKGFSKEKLLEVDNYDGLKSEETKLSKDLFSLFKRKRKL</sequence>
<protein>
    <submittedName>
        <fullName evidence="2">Glycosyltransferase</fullName>
    </submittedName>
</protein>